<gene>
    <name evidence="1" type="ORF">CAI16_13035</name>
</gene>
<accession>A0A3E0WP24</accession>
<dbReference type="AlphaFoldDB" id="A0A3E0WP24"/>
<evidence type="ECO:0000313" key="1">
    <source>
        <dbReference type="EMBL" id="RFA33953.1"/>
    </source>
</evidence>
<sequence>MKMTDTQKKMQAGKNKILLFRLLENQGEEAAKLVFQTEHTFSYSRELERIITKDGSLINVGGLESEVAIEAIQAMDDPVANMLRQSVIHGQKLELWEVTVDEELKTADNKFPAIYAQGYLDSWEDPASAEENAAISANFTVELEPQFGEATLTEEQQAAVQYAFQDTKAEAPVEG</sequence>
<name>A0A3E0WP24_9BACI</name>
<protein>
    <submittedName>
        <fullName evidence="1">Phage major tail protein, TP901-1 family</fullName>
    </submittedName>
</protein>
<dbReference type="InterPro" id="IPR022345">
    <property type="entry name" value="Phage_69_Orf23_MTP"/>
</dbReference>
<organism evidence="1 2">
    <name type="scientific">Virgibacillus dokdonensis</name>
    <dbReference type="NCBI Taxonomy" id="302167"/>
    <lineage>
        <taxon>Bacteria</taxon>
        <taxon>Bacillati</taxon>
        <taxon>Bacillota</taxon>
        <taxon>Bacilli</taxon>
        <taxon>Bacillales</taxon>
        <taxon>Bacillaceae</taxon>
        <taxon>Virgibacillus</taxon>
    </lineage>
</organism>
<dbReference type="Proteomes" id="UP000256488">
    <property type="component" value="Unassembled WGS sequence"/>
</dbReference>
<dbReference type="InterPro" id="IPR011855">
    <property type="entry name" value="Phgtail_TP901_1"/>
</dbReference>
<dbReference type="Pfam" id="PF06199">
    <property type="entry name" value="Phage_tail_2"/>
    <property type="match status" value="1"/>
</dbReference>
<dbReference type="PRINTS" id="PR01997">
    <property type="entry name" value="MTP2FAMILY"/>
</dbReference>
<reference evidence="1 2" key="1">
    <citation type="submission" date="2017-05" db="EMBL/GenBank/DDBJ databases">
        <title>Virgibacillus sp. AK90 isolated from a saltern of Kakinada, India.</title>
        <authorList>
            <person name="Gupta V."/>
            <person name="Sidhu C."/>
            <person name="Korpole S."/>
            <person name="Pinnaka A.K."/>
        </authorList>
    </citation>
    <scope>NUCLEOTIDE SEQUENCE [LARGE SCALE GENOMIC DNA]</scope>
    <source>
        <strain evidence="1 2">AK90</strain>
    </source>
</reference>
<evidence type="ECO:0000313" key="2">
    <source>
        <dbReference type="Proteomes" id="UP000256488"/>
    </source>
</evidence>
<comment type="caution">
    <text evidence="1">The sequence shown here is derived from an EMBL/GenBank/DDBJ whole genome shotgun (WGS) entry which is preliminary data.</text>
</comment>
<proteinExistence type="predicted"/>
<dbReference type="NCBIfam" id="TIGR02126">
    <property type="entry name" value="phgtail_TP901_1"/>
    <property type="match status" value="1"/>
</dbReference>
<dbReference type="PRINTS" id="PR01998">
    <property type="entry name" value="MTP2STAPHYLO"/>
</dbReference>
<dbReference type="EMBL" id="NFZX01000029">
    <property type="protein sequence ID" value="RFA33953.1"/>
    <property type="molecule type" value="Genomic_DNA"/>
</dbReference>